<reference evidence="2 3" key="1">
    <citation type="submission" date="2023-09" db="EMBL/GenBank/DDBJ databases">
        <title>Complete Genome and Methylome dissection of Bacillus brevis NEB573 original source of BbsI restriction endonuclease.</title>
        <authorList>
            <person name="Fomenkov A."/>
            <person name="Roberts R.D."/>
        </authorList>
    </citation>
    <scope>NUCLEOTIDE SEQUENCE [LARGE SCALE GENOMIC DNA]</scope>
    <source>
        <strain evidence="2 3">NEB573</strain>
    </source>
</reference>
<name>A0ABY9T389_BREBE</name>
<dbReference type="EMBL" id="CP134050">
    <property type="protein sequence ID" value="WNC14585.1"/>
    <property type="molecule type" value="Genomic_DNA"/>
</dbReference>
<evidence type="ECO:0000313" key="3">
    <source>
        <dbReference type="Proteomes" id="UP001256827"/>
    </source>
</evidence>
<dbReference type="PANTHER" id="PTHR11440">
    <property type="entry name" value="LECITHIN-CHOLESTEROL ACYLTRANSFERASE-RELATED"/>
    <property type="match status" value="1"/>
</dbReference>
<dbReference type="Proteomes" id="UP001256827">
    <property type="component" value="Chromosome"/>
</dbReference>
<organism evidence="2 3">
    <name type="scientific">Brevibacillus brevis</name>
    <name type="common">Bacillus brevis</name>
    <dbReference type="NCBI Taxonomy" id="1393"/>
    <lineage>
        <taxon>Bacteria</taxon>
        <taxon>Bacillati</taxon>
        <taxon>Bacillota</taxon>
        <taxon>Bacilli</taxon>
        <taxon>Bacillales</taxon>
        <taxon>Paenibacillaceae</taxon>
        <taxon>Brevibacillus</taxon>
    </lineage>
</organism>
<dbReference type="InterPro" id="IPR029058">
    <property type="entry name" value="AB_hydrolase_fold"/>
</dbReference>
<dbReference type="Pfam" id="PF02450">
    <property type="entry name" value="LCAT"/>
    <property type="match status" value="1"/>
</dbReference>
<dbReference type="RefSeq" id="WP_310766907.1">
    <property type="nucleotide sequence ID" value="NZ_CP134050.1"/>
</dbReference>
<accession>A0ABY9T389</accession>
<dbReference type="InterPro" id="IPR003386">
    <property type="entry name" value="LACT/PDAT_acylTrfase"/>
</dbReference>
<feature type="compositionally biased region" description="Basic and acidic residues" evidence="1">
    <location>
        <begin position="153"/>
        <end position="168"/>
    </location>
</feature>
<dbReference type="SUPFAM" id="SSF89260">
    <property type="entry name" value="Collagen-binding domain"/>
    <property type="match status" value="2"/>
</dbReference>
<keyword evidence="3" id="KW-1185">Reference proteome</keyword>
<evidence type="ECO:0000313" key="2">
    <source>
        <dbReference type="EMBL" id="WNC14585.1"/>
    </source>
</evidence>
<feature type="compositionally biased region" description="Basic and acidic residues" evidence="1">
    <location>
        <begin position="916"/>
        <end position="936"/>
    </location>
</feature>
<dbReference type="Gene3D" id="2.60.120.380">
    <property type="match status" value="2"/>
</dbReference>
<dbReference type="SUPFAM" id="SSF53474">
    <property type="entry name" value="alpha/beta-Hydrolases"/>
    <property type="match status" value="1"/>
</dbReference>
<dbReference type="Gene3D" id="3.40.50.1820">
    <property type="entry name" value="alpha/beta hydrolase"/>
    <property type="match status" value="1"/>
</dbReference>
<proteinExistence type="predicted"/>
<feature type="region of interest" description="Disordered" evidence="1">
    <location>
        <begin position="138"/>
        <end position="182"/>
    </location>
</feature>
<feature type="region of interest" description="Disordered" evidence="1">
    <location>
        <begin position="906"/>
        <end position="936"/>
    </location>
</feature>
<gene>
    <name evidence="2" type="ORF">RGB73_28645</name>
</gene>
<sequence>MGKSAKRLAFFLLIIALVWGGAVPSGWAKERRSIVKEAWAWEEAGDLRIQASLSRADEELVVGFRQDGQEASYSLRGEKRFSVAVRPSAENSPLTVEWRVAGEEKPILRWRIPVPDTVSFGENGIEVREAPWDRHAEEREDRLELENAANWTPERKSDAESADQKSEPVESDGPSRQQAKVERWADDFYSEYSGDKKPTEVELRSRKSLFEMEPNDSFSKADWLFDATDAYGRIGKSGDVDTWKIKATSNGTMNVTLRDIPAGQDYSVYVFSEEDQELARSEQPGSADEEIEGIRMERGAWYYIQVKGSKDSYHKDYYYRLRADFMADQGDGKLDQYEPNDSVSDAYELPSDYSSKIQGNLHSLSDTDFYRIGMTLASTIKLELNELPTGMDVDLYLLDETGNKVLGKSEKPKNASEQIVFQADPGTYLVKVAASKRSGFTPNSYSLHVAIETIPVILIPGIGGSRLEAEEDGKISEIWLGLADSLIGINDPRHRRLLSLEPIRPNSVDVKPRESNVKIFPERADEGFSAIEYLSYTPLDPVRNMTEQYYSMVKQLEKMGYKKFRTLFAMPYDWRYSNAKNAAELKQKIDTALERSGAGKVQLVAHSMGGLLIRETLLNNISYQSKVHRVIYMGTPFLGAPRAYQAIRYGYNFSIPWMDEGTGKIISEYAPAVYELLPSKKYFQTAGFLKKNQNDPYSYDEFLQDKAIRLSYSPLVKQAGKLHEKWDNKTINVPQYSIIGQGEPTLLGYFFDGYHQTWTPYYDKGMGDGTVPYLSASYAQKDIKKKYYVKGEHAKLPTIPEVISQVTQLLKGDETTQPGLRKSASNQREYLTYILSRADGGFPEVTIAKAGKKMTLSPTEKEVWDDLSIEYHGNLVVIHVKDGEELEFVPAHPEEEAGFDLRIERFSSEDPEEEQETGKRYRLDQEGMREVHSDSR</sequence>
<protein>
    <submittedName>
        <fullName evidence="2">Esterase</fullName>
    </submittedName>
</protein>
<evidence type="ECO:0000256" key="1">
    <source>
        <dbReference type="SAM" id="MobiDB-lite"/>
    </source>
</evidence>